<proteinExistence type="predicted"/>
<dbReference type="AlphaFoldDB" id="A0A0N4YQC2"/>
<evidence type="ECO:0000313" key="1">
    <source>
        <dbReference type="EMBL" id="VDL83179.1"/>
    </source>
</evidence>
<dbReference type="WBParaSite" id="NBR_0001944401-mRNA-1">
    <property type="protein sequence ID" value="NBR_0001944401-mRNA-1"/>
    <property type="gene ID" value="NBR_0001944401"/>
</dbReference>
<evidence type="ECO:0000313" key="2">
    <source>
        <dbReference type="Proteomes" id="UP000271162"/>
    </source>
</evidence>
<keyword evidence="2" id="KW-1185">Reference proteome</keyword>
<dbReference type="InterPro" id="IPR036770">
    <property type="entry name" value="Ankyrin_rpt-contain_sf"/>
</dbReference>
<dbReference type="EMBL" id="UYSL01024186">
    <property type="protein sequence ID" value="VDL83179.1"/>
    <property type="molecule type" value="Genomic_DNA"/>
</dbReference>
<dbReference type="Proteomes" id="UP000271162">
    <property type="component" value="Unassembled WGS sequence"/>
</dbReference>
<reference evidence="1 2" key="2">
    <citation type="submission" date="2018-11" db="EMBL/GenBank/DDBJ databases">
        <authorList>
            <consortium name="Pathogen Informatics"/>
        </authorList>
    </citation>
    <scope>NUCLEOTIDE SEQUENCE [LARGE SCALE GENOMIC DNA]</scope>
</reference>
<gene>
    <name evidence="1" type="ORF">NBR_LOCUS19445</name>
</gene>
<evidence type="ECO:0000313" key="3">
    <source>
        <dbReference type="WBParaSite" id="NBR_0001944401-mRNA-1"/>
    </source>
</evidence>
<dbReference type="STRING" id="27835.A0A0N4YQC2"/>
<reference evidence="3" key="1">
    <citation type="submission" date="2017-02" db="UniProtKB">
        <authorList>
            <consortium name="WormBaseParasite"/>
        </authorList>
    </citation>
    <scope>IDENTIFICATION</scope>
</reference>
<dbReference type="Gene3D" id="1.25.40.20">
    <property type="entry name" value="Ankyrin repeat-containing domain"/>
    <property type="match status" value="1"/>
</dbReference>
<dbReference type="SUPFAM" id="SSF48403">
    <property type="entry name" value="Ankyrin repeat"/>
    <property type="match status" value="1"/>
</dbReference>
<accession>A0A0N4YQC2</accession>
<name>A0A0N4YQC2_NIPBR</name>
<protein>
    <submittedName>
        <fullName evidence="3">ANK_REP_REGION domain-containing protein</fullName>
    </submittedName>
</protein>
<dbReference type="OMA" id="HAKMMRI"/>
<organism evidence="3">
    <name type="scientific">Nippostrongylus brasiliensis</name>
    <name type="common">Rat hookworm</name>
    <dbReference type="NCBI Taxonomy" id="27835"/>
    <lineage>
        <taxon>Eukaryota</taxon>
        <taxon>Metazoa</taxon>
        <taxon>Ecdysozoa</taxon>
        <taxon>Nematoda</taxon>
        <taxon>Chromadorea</taxon>
        <taxon>Rhabditida</taxon>
        <taxon>Rhabditina</taxon>
        <taxon>Rhabditomorpha</taxon>
        <taxon>Strongyloidea</taxon>
        <taxon>Heligmosomidae</taxon>
        <taxon>Nippostrongylus</taxon>
    </lineage>
</organism>
<sequence length="241" mass="26625">MRVRKAMVNNVLTSPRLAMWCNPYGANLLHLLCRSTKCDSMHAGDDIATILCSIAPSLLCGRDNLGKIPLHDAVDKGQVCRVTRLLMFHSPVNVTDRNGNSPLSLAYSKNHAKMFYHTPAAHLDGGLYANFLFLHVISMKADGYTWQARCWGGLRLSQAPTLNGRSLEPTSKTDRGDHMIFAISPANGQNSLQIRIGESEMSKRVILAVQVVLVKRAVREGYSSSQNHYPPLEQVPMIGPM</sequence>